<dbReference type="InterPro" id="IPR036412">
    <property type="entry name" value="HAD-like_sf"/>
</dbReference>
<dbReference type="InterPro" id="IPR023214">
    <property type="entry name" value="HAD_sf"/>
</dbReference>
<reference evidence="2" key="1">
    <citation type="submission" date="2023-07" db="EMBL/GenBank/DDBJ databases">
        <title>30 novel species of actinomycetes from the DSMZ collection.</title>
        <authorList>
            <person name="Nouioui I."/>
        </authorList>
    </citation>
    <scope>NUCLEOTIDE SEQUENCE [LARGE SCALE GENOMIC DNA]</scope>
    <source>
        <strain evidence="2">DSM 45834</strain>
    </source>
</reference>
<accession>A0ABU2N5Q3</accession>
<dbReference type="Gene3D" id="3.40.50.1000">
    <property type="entry name" value="HAD superfamily/HAD-like"/>
    <property type="match status" value="1"/>
</dbReference>
<dbReference type="NCBIfam" id="TIGR01484">
    <property type="entry name" value="HAD-SF-IIB"/>
    <property type="match status" value="1"/>
</dbReference>
<dbReference type="InterPro" id="IPR006379">
    <property type="entry name" value="HAD-SF_hydro_IIB"/>
</dbReference>
<dbReference type="GO" id="GO:0016787">
    <property type="term" value="F:hydrolase activity"/>
    <property type="evidence" value="ECO:0007669"/>
    <property type="project" value="UniProtKB-KW"/>
</dbReference>
<keyword evidence="2" id="KW-1185">Reference proteome</keyword>
<dbReference type="Proteomes" id="UP001183202">
    <property type="component" value="Unassembled WGS sequence"/>
</dbReference>
<keyword evidence="1" id="KW-0378">Hydrolase</keyword>
<protein>
    <submittedName>
        <fullName evidence="1">HAD-IIB family hydrolase</fullName>
    </submittedName>
</protein>
<evidence type="ECO:0000313" key="1">
    <source>
        <dbReference type="EMBL" id="MDT0349219.1"/>
    </source>
</evidence>
<dbReference type="EMBL" id="JAVREJ010000003">
    <property type="protein sequence ID" value="MDT0349219.1"/>
    <property type="molecule type" value="Genomic_DNA"/>
</dbReference>
<proteinExistence type="predicted"/>
<dbReference type="SUPFAM" id="SSF56784">
    <property type="entry name" value="HAD-like"/>
    <property type="match status" value="1"/>
</dbReference>
<evidence type="ECO:0000313" key="2">
    <source>
        <dbReference type="Proteomes" id="UP001183202"/>
    </source>
</evidence>
<organism evidence="1 2">
    <name type="scientific">Pseudonocardia charpentierae</name>
    <dbReference type="NCBI Taxonomy" id="3075545"/>
    <lineage>
        <taxon>Bacteria</taxon>
        <taxon>Bacillati</taxon>
        <taxon>Actinomycetota</taxon>
        <taxon>Actinomycetes</taxon>
        <taxon>Pseudonocardiales</taxon>
        <taxon>Pseudonocardiaceae</taxon>
        <taxon>Pseudonocardia</taxon>
    </lineage>
</organism>
<comment type="caution">
    <text evidence="1">The sequence shown here is derived from an EMBL/GenBank/DDBJ whole genome shotgun (WGS) entry which is preliminary data.</text>
</comment>
<dbReference type="PANTHER" id="PTHR10000">
    <property type="entry name" value="PHOSPHOSERINE PHOSPHATASE"/>
    <property type="match status" value="1"/>
</dbReference>
<dbReference type="Gene3D" id="3.30.1240.10">
    <property type="match status" value="1"/>
</dbReference>
<dbReference type="PANTHER" id="PTHR10000:SF8">
    <property type="entry name" value="HAD SUPERFAMILY HYDROLASE-LIKE, TYPE 3"/>
    <property type="match status" value="1"/>
</dbReference>
<dbReference type="RefSeq" id="WP_311555200.1">
    <property type="nucleotide sequence ID" value="NZ_JAVREJ010000003.1"/>
</dbReference>
<dbReference type="Pfam" id="PF08282">
    <property type="entry name" value="Hydrolase_3"/>
    <property type="match status" value="1"/>
</dbReference>
<name>A0ABU2N5Q3_9PSEU</name>
<gene>
    <name evidence="1" type="ORF">RM445_06740</name>
</gene>
<sequence length="274" mass="29399">MHDPNLDLSGTTAVVLDVDGTIAGPDHRVSPRTRAAMADLEQLGVPVVLATGRSRANVLDVAATVGLRTPGVSCNGAVVTDPVSGDDLRVQTMDPAEATALRTVHEETGYAFTWWTVRGIYTTTEQLRDLLMAFGDPDVQVAVPPERMPDDVVKAMIHGTAAEMDAARPVIERYTPRATRSMDVFWELSDPDAQKWSGISFVLDLLDVDPAGAAGLGDGENDVVWMREIGVPVAMGNARPEARAVARAVTGHHAQEGAADFLEEVLRQLRQRAA</sequence>